<evidence type="ECO:0000256" key="14">
    <source>
        <dbReference type="SAM" id="Phobius"/>
    </source>
</evidence>
<comment type="similarity">
    <text evidence="3">Belongs to the NDC1 family.</text>
</comment>
<dbReference type="Pfam" id="PF09531">
    <property type="entry name" value="Ndc1_Nup"/>
    <property type="match status" value="1"/>
</dbReference>
<name>A0ABP1DT17_9APHY</name>
<keyword evidence="12" id="KW-0539">Nucleus</keyword>
<feature type="transmembrane region" description="Helical" evidence="14">
    <location>
        <begin position="52"/>
        <end position="75"/>
    </location>
</feature>
<evidence type="ECO:0000256" key="11">
    <source>
        <dbReference type="ARBA" id="ARBA00023136"/>
    </source>
</evidence>
<dbReference type="PANTHER" id="PTHR13269:SF6">
    <property type="entry name" value="NUCLEOPORIN NDC1"/>
    <property type="match status" value="1"/>
</dbReference>
<dbReference type="InterPro" id="IPR019049">
    <property type="entry name" value="Nucleoporin_prot_Ndc1/Nup"/>
</dbReference>
<evidence type="ECO:0000256" key="5">
    <source>
        <dbReference type="ARBA" id="ARBA00022692"/>
    </source>
</evidence>
<keyword evidence="5 14" id="KW-0812">Transmembrane</keyword>
<dbReference type="EMBL" id="OZ037949">
    <property type="protein sequence ID" value="CAL1710389.1"/>
    <property type="molecule type" value="Genomic_DNA"/>
</dbReference>
<feature type="transmembrane region" description="Helical" evidence="14">
    <location>
        <begin position="190"/>
        <end position="210"/>
    </location>
</feature>
<evidence type="ECO:0000313" key="15">
    <source>
        <dbReference type="EMBL" id="CAL1710389.1"/>
    </source>
</evidence>
<keyword evidence="8 14" id="KW-1133">Transmembrane helix</keyword>
<evidence type="ECO:0000256" key="9">
    <source>
        <dbReference type="ARBA" id="ARBA00023010"/>
    </source>
</evidence>
<proteinExistence type="inferred from homology"/>
<keyword evidence="7" id="KW-0653">Protein transport</keyword>
<sequence length="708" mass="78844">MASPLTTSVLQGSTSTPIRATTSNLSLRAAPSVPPASQAYEPLVKHVLRRRLVYHLFPYSAAFTWALVVITSIWMQGGVSEVGVVATLLQPVRPSTIAITVLSWTLGAIPIVVLRKRYSSAAPTPATSPSQIFHTAWNKPTTTRALLTYISSAFVLTLLHILAAYTYQEDPRLSLFVKSKKHPYYLNGRLLYLLSSQLLVASVYLLRNILLDRFTVRWNSLFSPNAHIQNFRLARVLIVGFTLVLLATLNTAVHTFLFGLARLIALPALYKLPLIPRLLRPFTSHFLRGPYSLVLLLRNGPLIARAFALSFSTLAIWEFAESVFDHVVSEPVTVSQTTADPALTIISGTTSSDLYFKHFAYNELVHFANEDSDAARAQRSALFADQKYNPSMWSTLVRESLITLGKDYQLLLRRGKPEAPAPAAAPTALKAPPPPPGIPQTPLLRTSVFKPSSQQVIRQARDALAGRSLARDFPFIMATGENVPELFRSVLHAPPSQVVSESSALKKSEEEMKKMAKTLDPKRWKTMLLKALETQVEKVVPKRVVEGKQRLGRWWTRERVNKVVECAVPNRKLDALAIQALSQLVCHSLTEDKYGVVQRDIPRILEAMISFLTAIEEYRTELQTKYPTPSADDLAHLPPAEVAQKEKVMIELATAGDVLGEVDDVMRVVFVALKNGLVRIVQTFGERLSAFRFPPRIAKILQEYVDYT</sequence>
<feature type="compositionally biased region" description="Low complexity" evidence="13">
    <location>
        <begin position="421"/>
        <end position="430"/>
    </location>
</feature>
<evidence type="ECO:0000256" key="8">
    <source>
        <dbReference type="ARBA" id="ARBA00022989"/>
    </source>
</evidence>
<keyword evidence="16" id="KW-1185">Reference proteome</keyword>
<gene>
    <name evidence="15" type="ORF">GFSPODELE1_LOCUS7799</name>
</gene>
<feature type="transmembrane region" description="Helical" evidence="14">
    <location>
        <begin position="231"/>
        <end position="249"/>
    </location>
</feature>
<evidence type="ECO:0000313" key="16">
    <source>
        <dbReference type="Proteomes" id="UP001497453"/>
    </source>
</evidence>
<keyword evidence="9" id="KW-0811">Translocation</keyword>
<dbReference type="Proteomes" id="UP001497453">
    <property type="component" value="Chromosome 6"/>
</dbReference>
<evidence type="ECO:0000256" key="6">
    <source>
        <dbReference type="ARBA" id="ARBA00022816"/>
    </source>
</evidence>
<evidence type="ECO:0000256" key="3">
    <source>
        <dbReference type="ARBA" id="ARBA00005760"/>
    </source>
</evidence>
<evidence type="ECO:0000256" key="1">
    <source>
        <dbReference type="ARBA" id="ARBA00004232"/>
    </source>
</evidence>
<feature type="transmembrane region" description="Helical" evidence="14">
    <location>
        <begin position="146"/>
        <end position="167"/>
    </location>
</feature>
<keyword evidence="10" id="KW-0906">Nuclear pore complex</keyword>
<accession>A0ABP1DT17</accession>
<evidence type="ECO:0008006" key="17">
    <source>
        <dbReference type="Google" id="ProtNLM"/>
    </source>
</evidence>
<reference evidence="16" key="1">
    <citation type="submission" date="2024-04" db="EMBL/GenBank/DDBJ databases">
        <authorList>
            <person name="Shaw F."/>
            <person name="Minotto A."/>
        </authorList>
    </citation>
    <scope>NUCLEOTIDE SEQUENCE [LARGE SCALE GENOMIC DNA]</scope>
</reference>
<dbReference type="PANTHER" id="PTHR13269">
    <property type="entry name" value="NUCLEOPORIN NDC1"/>
    <property type="match status" value="1"/>
</dbReference>
<comment type="subcellular location">
    <subcellularLocation>
        <location evidence="1">Nucleus membrane</location>
        <topology evidence="1">Multi-pass membrane protein</topology>
    </subcellularLocation>
    <subcellularLocation>
        <location evidence="2">Nucleus</location>
        <location evidence="2">Nuclear pore complex</location>
    </subcellularLocation>
</comment>
<keyword evidence="4" id="KW-0813">Transport</keyword>
<keyword evidence="6" id="KW-0509">mRNA transport</keyword>
<organism evidence="15 16">
    <name type="scientific">Somion occarium</name>
    <dbReference type="NCBI Taxonomy" id="3059160"/>
    <lineage>
        <taxon>Eukaryota</taxon>
        <taxon>Fungi</taxon>
        <taxon>Dikarya</taxon>
        <taxon>Basidiomycota</taxon>
        <taxon>Agaricomycotina</taxon>
        <taxon>Agaricomycetes</taxon>
        <taxon>Polyporales</taxon>
        <taxon>Cerrenaceae</taxon>
        <taxon>Somion</taxon>
    </lineage>
</organism>
<evidence type="ECO:0000256" key="7">
    <source>
        <dbReference type="ARBA" id="ARBA00022927"/>
    </source>
</evidence>
<evidence type="ECO:0000256" key="10">
    <source>
        <dbReference type="ARBA" id="ARBA00023132"/>
    </source>
</evidence>
<protein>
    <recommendedName>
        <fullName evidence="17">Nucleoporin NDC1</fullName>
    </recommendedName>
</protein>
<evidence type="ECO:0000256" key="12">
    <source>
        <dbReference type="ARBA" id="ARBA00023242"/>
    </source>
</evidence>
<feature type="transmembrane region" description="Helical" evidence="14">
    <location>
        <begin position="95"/>
        <end position="114"/>
    </location>
</feature>
<evidence type="ECO:0000256" key="4">
    <source>
        <dbReference type="ARBA" id="ARBA00022448"/>
    </source>
</evidence>
<keyword evidence="11 14" id="KW-0472">Membrane</keyword>
<evidence type="ECO:0000256" key="2">
    <source>
        <dbReference type="ARBA" id="ARBA00004567"/>
    </source>
</evidence>
<feature type="region of interest" description="Disordered" evidence="13">
    <location>
        <begin position="417"/>
        <end position="442"/>
    </location>
</feature>
<evidence type="ECO:0000256" key="13">
    <source>
        <dbReference type="SAM" id="MobiDB-lite"/>
    </source>
</evidence>